<protein>
    <submittedName>
        <fullName evidence="2">Alpha/beta hydrolase</fullName>
    </submittedName>
</protein>
<keyword evidence="3" id="KW-1185">Reference proteome</keyword>
<dbReference type="EMBL" id="JADKPO010000001">
    <property type="protein sequence ID" value="MBF4766174.1"/>
    <property type="molecule type" value="Genomic_DNA"/>
</dbReference>
<dbReference type="Proteomes" id="UP000660668">
    <property type="component" value="Unassembled WGS sequence"/>
</dbReference>
<proteinExistence type="predicted"/>
<dbReference type="SUPFAM" id="SSF53474">
    <property type="entry name" value="alpha/beta-Hydrolases"/>
    <property type="match status" value="1"/>
</dbReference>
<dbReference type="Pfam" id="PF12697">
    <property type="entry name" value="Abhydrolase_6"/>
    <property type="match status" value="1"/>
</dbReference>
<dbReference type="RefSeq" id="WP_194694336.1">
    <property type="nucleotide sequence ID" value="NZ_JADKPO010000001.1"/>
</dbReference>
<dbReference type="InterPro" id="IPR000073">
    <property type="entry name" value="AB_hydrolase_1"/>
</dbReference>
<accession>A0A930VES4</accession>
<sequence length="254" mass="27783">MSNISTITSLLGDRARTLDLSGHEEPSGPPHLRLVVAELGGGTQLARLAAARRRLRRAPRAPVDAAPVVDVPGWGAPETLTGPLRRYLRSLGYDARGWGFGQNRGDVRRDVRRLEQHVAARAESAGPVALVGWSLGGIVVREVARRRPELVSQVITFGTPLVGGTTHTAGAWLSPRTDARRVAAYVDRREREHPLEVPVTVILSRRDGVVNWRSCVDHHSPRAEHIEVGSTHIAMVLDPDVWLTIARRLGEPTL</sequence>
<name>A0A930VES4_9ACTN</name>
<feature type="domain" description="AB hydrolase-1" evidence="1">
    <location>
        <begin position="71"/>
        <end position="221"/>
    </location>
</feature>
<comment type="caution">
    <text evidence="2">The sequence shown here is derived from an EMBL/GenBank/DDBJ whole genome shotgun (WGS) entry which is preliminary data.</text>
</comment>
<dbReference type="Gene3D" id="3.40.50.1820">
    <property type="entry name" value="alpha/beta hydrolase"/>
    <property type="match status" value="1"/>
</dbReference>
<dbReference type="GO" id="GO:0016787">
    <property type="term" value="F:hydrolase activity"/>
    <property type="evidence" value="ECO:0007669"/>
    <property type="project" value="UniProtKB-KW"/>
</dbReference>
<reference evidence="2" key="1">
    <citation type="submission" date="2020-11" db="EMBL/GenBank/DDBJ databases">
        <title>Nocardioides cynanchi sp. nov., isolated from soil of rhizosphere of Cynanchum wilfordii.</title>
        <authorList>
            <person name="Lee J.-S."/>
            <person name="Suh M.K."/>
            <person name="Kim J.-S."/>
        </authorList>
    </citation>
    <scope>NUCLEOTIDE SEQUENCE</scope>
    <source>
        <strain evidence="2">KCTC 19276</strain>
    </source>
</reference>
<evidence type="ECO:0000313" key="2">
    <source>
        <dbReference type="EMBL" id="MBF4766174.1"/>
    </source>
</evidence>
<organism evidence="2 3">
    <name type="scientific">Nocardioides agariphilus</name>
    <dbReference type="NCBI Taxonomy" id="433664"/>
    <lineage>
        <taxon>Bacteria</taxon>
        <taxon>Bacillati</taxon>
        <taxon>Actinomycetota</taxon>
        <taxon>Actinomycetes</taxon>
        <taxon>Propionibacteriales</taxon>
        <taxon>Nocardioidaceae</taxon>
        <taxon>Nocardioides</taxon>
    </lineage>
</organism>
<dbReference type="AlphaFoldDB" id="A0A930VES4"/>
<gene>
    <name evidence="2" type="ORF">ISU10_00150</name>
</gene>
<evidence type="ECO:0000259" key="1">
    <source>
        <dbReference type="Pfam" id="PF12697"/>
    </source>
</evidence>
<keyword evidence="2" id="KW-0378">Hydrolase</keyword>
<dbReference type="InterPro" id="IPR029058">
    <property type="entry name" value="AB_hydrolase_fold"/>
</dbReference>
<evidence type="ECO:0000313" key="3">
    <source>
        <dbReference type="Proteomes" id="UP000660668"/>
    </source>
</evidence>